<name>A0A8D7B3P9_MUSAM</name>
<dbReference type="InterPro" id="IPR008545">
    <property type="entry name" value="Web"/>
</dbReference>
<feature type="region of interest" description="Disordered" evidence="4">
    <location>
        <begin position="569"/>
        <end position="597"/>
    </location>
</feature>
<reference evidence="5" key="1">
    <citation type="submission" date="2021-03" db="EMBL/GenBank/DDBJ databases">
        <authorList>
            <consortium name="Genoscope - CEA"/>
            <person name="William W."/>
        </authorList>
    </citation>
    <scope>NUCLEOTIDE SEQUENCE</scope>
    <source>
        <strain evidence="5">Doubled-haploid Pahang</strain>
    </source>
</reference>
<dbReference type="AlphaFoldDB" id="A0A8D7B3P9"/>
<feature type="coiled-coil region" evidence="3">
    <location>
        <begin position="329"/>
        <end position="377"/>
    </location>
</feature>
<feature type="region of interest" description="Disordered" evidence="4">
    <location>
        <begin position="40"/>
        <end position="61"/>
    </location>
</feature>
<feature type="region of interest" description="Disordered" evidence="4">
    <location>
        <begin position="380"/>
        <end position="420"/>
    </location>
</feature>
<dbReference type="PANTHER" id="PTHR32054">
    <property type="entry name" value="HEAVY CHAIN, PUTATIVE, EXPRESSED-RELATED-RELATED"/>
    <property type="match status" value="1"/>
</dbReference>
<keyword evidence="2 3" id="KW-0175">Coiled coil</keyword>
<gene>
    <name evidence="5" type="ORF">GSMUA_304010.1</name>
</gene>
<feature type="compositionally biased region" description="Polar residues" evidence="4">
    <location>
        <begin position="1"/>
        <end position="10"/>
    </location>
</feature>
<evidence type="ECO:0000256" key="3">
    <source>
        <dbReference type="SAM" id="Coils"/>
    </source>
</evidence>
<accession>A0A8D7B3P9</accession>
<proteinExistence type="inferred from homology"/>
<sequence>METKAGQNGTDLPKAEIDTRAPFKSVKAAVSLFGEVAFTSDRSTVRKPKPPPPESGLPKETQLHLAKKELNKYREQLDNAAKTRTHALVELERVRRTFEELTNKLNAVNESKELALKATDVVKAQTKNLEDVSSVENNGHDGGWEQEFNNAKEQYAIVVVELNAAKQELRRIRKDFEASAEAKLTAIYQEGKAKQLLDACNENVAQLSMEIRTSQESLADVKLVTEQAQQEESKIRSEKDSSKQACKQALEETERKMASLKKESDPQVLKNLEAKLAETASEIGTVKKEMEVARVSDLELFTAMGAELDGAKGMLQKLAEEESWFRSLVDSLKLELGAVKNERAELKEKDAETGFVVSNLNLKIQKCKAELEAAMAADSKATSASDDLVSAPQQLSSAEKKKSGEELRDEAEKKLQGAPTDADVAVASETNANVTISKEEYESLTCKVEESERLMERKVAAAMAQVEVVRASENEVSKKLEAAQKEMEEIEAATKVALKRAEMAEAAKNAVEGELRRWRDKAQQRAGETHQSAGALPPRPTVHNVKPGEKSEEHRKVLKAMASRKTFLSNLSGILHRKKSSVDGGGSPSHPPGEKPL</sequence>
<evidence type="ECO:0000256" key="1">
    <source>
        <dbReference type="ARBA" id="ARBA00005485"/>
    </source>
</evidence>
<feature type="coiled-coil region" evidence="3">
    <location>
        <begin position="63"/>
        <end position="111"/>
    </location>
</feature>
<evidence type="ECO:0000256" key="2">
    <source>
        <dbReference type="ARBA" id="ARBA00023054"/>
    </source>
</evidence>
<feature type="compositionally biased region" description="Basic and acidic residues" evidence="4">
    <location>
        <begin position="398"/>
        <end position="415"/>
    </location>
</feature>
<protein>
    <submittedName>
        <fullName evidence="5">(wild Malaysian banana) hypothetical protein</fullName>
    </submittedName>
</protein>
<feature type="compositionally biased region" description="Basic and acidic residues" evidence="4">
    <location>
        <begin position="509"/>
        <end position="523"/>
    </location>
</feature>
<evidence type="ECO:0000256" key="4">
    <source>
        <dbReference type="SAM" id="MobiDB-lite"/>
    </source>
</evidence>
<feature type="coiled-coil region" evidence="3">
    <location>
        <begin position="243"/>
        <end position="289"/>
    </location>
</feature>
<dbReference type="PANTHER" id="PTHR32054:SF3">
    <property type="entry name" value="HEAVY CHAIN, PUTATIVE, EXPRESSED-RELATED"/>
    <property type="match status" value="1"/>
</dbReference>
<feature type="compositionally biased region" description="Basic and acidic residues" evidence="4">
    <location>
        <begin position="546"/>
        <end position="555"/>
    </location>
</feature>
<feature type="region of interest" description="Disordered" evidence="4">
    <location>
        <begin position="1"/>
        <end position="20"/>
    </location>
</feature>
<dbReference type="Pfam" id="PF05701">
    <property type="entry name" value="WEMBL"/>
    <property type="match status" value="1"/>
</dbReference>
<organism evidence="5">
    <name type="scientific">Musa acuminata subsp. malaccensis</name>
    <name type="common">Wild banana</name>
    <name type="synonym">Musa malaccensis</name>
    <dbReference type="NCBI Taxonomy" id="214687"/>
    <lineage>
        <taxon>Eukaryota</taxon>
        <taxon>Viridiplantae</taxon>
        <taxon>Streptophyta</taxon>
        <taxon>Embryophyta</taxon>
        <taxon>Tracheophyta</taxon>
        <taxon>Spermatophyta</taxon>
        <taxon>Magnoliopsida</taxon>
        <taxon>Liliopsida</taxon>
        <taxon>Zingiberales</taxon>
        <taxon>Musaceae</taxon>
        <taxon>Musa</taxon>
    </lineage>
</organism>
<feature type="region of interest" description="Disordered" evidence="4">
    <location>
        <begin position="509"/>
        <end position="555"/>
    </location>
</feature>
<evidence type="ECO:0000313" key="5">
    <source>
        <dbReference type="EMBL" id="CAG1860105.1"/>
    </source>
</evidence>
<dbReference type="EMBL" id="HG996466">
    <property type="protein sequence ID" value="CAG1860105.1"/>
    <property type="molecule type" value="Genomic_DNA"/>
</dbReference>
<comment type="similarity">
    <text evidence="1">Belongs to the WEB family.</text>
</comment>